<accession>A0A1W1D8E5</accession>
<proteinExistence type="predicted"/>
<dbReference type="EMBL" id="FPHQ01000145">
    <property type="protein sequence ID" value="SFV76895.1"/>
    <property type="molecule type" value="Genomic_DNA"/>
</dbReference>
<gene>
    <name evidence="1" type="ORF">MNB_SUP05-10-923</name>
</gene>
<dbReference type="AlphaFoldDB" id="A0A1W1D8E5"/>
<reference evidence="1" key="1">
    <citation type="submission" date="2016-10" db="EMBL/GenBank/DDBJ databases">
        <authorList>
            <person name="de Groot N.N."/>
        </authorList>
    </citation>
    <scope>NUCLEOTIDE SEQUENCE</scope>
</reference>
<organism evidence="1">
    <name type="scientific">hydrothermal vent metagenome</name>
    <dbReference type="NCBI Taxonomy" id="652676"/>
    <lineage>
        <taxon>unclassified sequences</taxon>
        <taxon>metagenomes</taxon>
        <taxon>ecological metagenomes</taxon>
    </lineage>
</organism>
<evidence type="ECO:0000313" key="1">
    <source>
        <dbReference type="EMBL" id="SFV76895.1"/>
    </source>
</evidence>
<sequence>MAGSVFADIVDESKSSDKANNRNIFTASKDNLVFCAFG</sequence>
<name>A0A1W1D8E5_9ZZZZ</name>
<protein>
    <submittedName>
        <fullName evidence="1">Uncharacterized protein</fullName>
    </submittedName>
</protein>